<protein>
    <recommendedName>
        <fullName evidence="2">beta-lactamase</fullName>
        <ecNumber evidence="2">3.5.2.6</ecNumber>
    </recommendedName>
</protein>
<evidence type="ECO:0000256" key="3">
    <source>
        <dbReference type="ARBA" id="ARBA00023157"/>
    </source>
</evidence>
<dbReference type="EMBL" id="CP012543">
    <property type="protein sequence ID" value="QCD46291.1"/>
    <property type="molecule type" value="Genomic_DNA"/>
</dbReference>
<dbReference type="SMART" id="SM00671">
    <property type="entry name" value="SEL1"/>
    <property type="match status" value="1"/>
</dbReference>
<dbReference type="Proteomes" id="UP000502377">
    <property type="component" value="Chromosome"/>
</dbReference>
<dbReference type="InterPro" id="IPR006597">
    <property type="entry name" value="Sel1-like"/>
</dbReference>
<dbReference type="RefSeq" id="WP_050771482.1">
    <property type="nucleotide sequence ID" value="NZ_CP012543.1"/>
</dbReference>
<dbReference type="KEGG" id="crx:CRECT_0602"/>
<dbReference type="GO" id="GO:0008800">
    <property type="term" value="F:beta-lactamase activity"/>
    <property type="evidence" value="ECO:0007669"/>
    <property type="project" value="UniProtKB-EC"/>
</dbReference>
<reference evidence="5 6" key="1">
    <citation type="submission" date="2016-07" db="EMBL/GenBank/DDBJ databases">
        <title>Comparative genomics of the Campylobacter concisus group.</title>
        <authorList>
            <person name="Miller W.G."/>
            <person name="Yee E."/>
            <person name="Chapman M.H."/>
            <person name="Huynh S."/>
            <person name="Bono J.L."/>
            <person name="On S.L.W."/>
            <person name="StLeger J."/>
            <person name="Foster G."/>
            <person name="Parker C.T."/>
        </authorList>
    </citation>
    <scope>NUCLEOTIDE SEQUENCE [LARGE SCALE GENOMIC DNA]</scope>
    <source>
        <strain evidence="5 6">ATCC 33238</strain>
    </source>
</reference>
<dbReference type="EC" id="3.5.2.6" evidence="2"/>
<dbReference type="Gene3D" id="1.25.40.10">
    <property type="entry name" value="Tetratricopeptide repeat domain"/>
    <property type="match status" value="1"/>
</dbReference>
<dbReference type="InterPro" id="IPR011990">
    <property type="entry name" value="TPR-like_helical_dom_sf"/>
</dbReference>
<dbReference type="GO" id="GO:0046677">
    <property type="term" value="P:response to antibiotic"/>
    <property type="evidence" value="ECO:0007669"/>
    <property type="project" value="UniProtKB-KW"/>
</dbReference>
<evidence type="ECO:0000256" key="2">
    <source>
        <dbReference type="ARBA" id="ARBA00012865"/>
    </source>
</evidence>
<comment type="catalytic activity">
    <reaction evidence="1">
        <text>a beta-lactam + H2O = a substituted beta-amino acid</text>
        <dbReference type="Rhea" id="RHEA:20401"/>
        <dbReference type="ChEBI" id="CHEBI:15377"/>
        <dbReference type="ChEBI" id="CHEBI:35627"/>
        <dbReference type="ChEBI" id="CHEBI:140347"/>
        <dbReference type="EC" id="3.5.2.6"/>
    </reaction>
</comment>
<evidence type="ECO:0000313" key="6">
    <source>
        <dbReference type="Proteomes" id="UP000502377"/>
    </source>
</evidence>
<gene>
    <name evidence="5" type="ORF">CRECT_0602</name>
</gene>
<organism evidence="5 6">
    <name type="scientific">Campylobacter rectus</name>
    <name type="common">Wolinella recta</name>
    <dbReference type="NCBI Taxonomy" id="203"/>
    <lineage>
        <taxon>Bacteria</taxon>
        <taxon>Pseudomonadati</taxon>
        <taxon>Campylobacterota</taxon>
        <taxon>Epsilonproteobacteria</taxon>
        <taxon>Campylobacterales</taxon>
        <taxon>Campylobacteraceae</taxon>
        <taxon>Campylobacter</taxon>
    </lineage>
</organism>
<keyword evidence="3" id="KW-1015">Disulfide bond</keyword>
<name>A0A6G5QKW1_CAMRE</name>
<dbReference type="SUPFAM" id="SSF81901">
    <property type="entry name" value="HCP-like"/>
    <property type="match status" value="1"/>
</dbReference>
<evidence type="ECO:0000313" key="5">
    <source>
        <dbReference type="EMBL" id="QCD46291.1"/>
    </source>
</evidence>
<keyword evidence="4" id="KW-0046">Antibiotic resistance</keyword>
<accession>A0A6G5QKW1</accession>
<proteinExistence type="predicted"/>
<evidence type="ECO:0000256" key="1">
    <source>
        <dbReference type="ARBA" id="ARBA00001526"/>
    </source>
</evidence>
<evidence type="ECO:0000256" key="4">
    <source>
        <dbReference type="ARBA" id="ARBA00023251"/>
    </source>
</evidence>
<dbReference type="AlphaFoldDB" id="A0A6G5QKW1"/>
<sequence length="82" mass="8650">MKTIFTLIAAEVLLADADINAPQMECDKGGGASCYELGVLYDSTREGAARDYQKAAELYSKACKSVAAGCSNLGFYTTPKTA</sequence>